<feature type="domain" description="Glycosyl transferase family 1" evidence="1">
    <location>
        <begin position="165"/>
        <end position="326"/>
    </location>
</feature>
<dbReference type="Pfam" id="PF00534">
    <property type="entry name" value="Glycos_transf_1"/>
    <property type="match status" value="1"/>
</dbReference>
<dbReference type="PANTHER" id="PTHR12526">
    <property type="entry name" value="GLYCOSYLTRANSFERASE"/>
    <property type="match status" value="1"/>
</dbReference>
<protein>
    <submittedName>
        <fullName evidence="3">Glycosyltransferase involved in cell wall bisynthesis</fullName>
    </submittedName>
</protein>
<dbReference type="InterPro" id="IPR028098">
    <property type="entry name" value="Glyco_trans_4-like_N"/>
</dbReference>
<dbReference type="STRING" id="1121455.SAMN02745728_01896"/>
<name>A0A1M7TEB7_9BACT</name>
<dbReference type="CDD" id="cd03801">
    <property type="entry name" value="GT4_PimA-like"/>
    <property type="match status" value="1"/>
</dbReference>
<keyword evidence="4" id="KW-1185">Reference proteome</keyword>
<organism evidence="3 4">
    <name type="scientific">Desulfovibrio litoralis DSM 11393</name>
    <dbReference type="NCBI Taxonomy" id="1121455"/>
    <lineage>
        <taxon>Bacteria</taxon>
        <taxon>Pseudomonadati</taxon>
        <taxon>Thermodesulfobacteriota</taxon>
        <taxon>Desulfovibrionia</taxon>
        <taxon>Desulfovibrionales</taxon>
        <taxon>Desulfovibrionaceae</taxon>
        <taxon>Desulfovibrio</taxon>
    </lineage>
</organism>
<dbReference type="Pfam" id="PF13439">
    <property type="entry name" value="Glyco_transf_4"/>
    <property type="match status" value="1"/>
</dbReference>
<evidence type="ECO:0000313" key="4">
    <source>
        <dbReference type="Proteomes" id="UP000186469"/>
    </source>
</evidence>
<dbReference type="OrthoDB" id="9765330at2"/>
<dbReference type="Gene3D" id="3.40.50.2000">
    <property type="entry name" value="Glycogen Phosphorylase B"/>
    <property type="match status" value="2"/>
</dbReference>
<dbReference type="Proteomes" id="UP000186469">
    <property type="component" value="Unassembled WGS sequence"/>
</dbReference>
<dbReference type="EMBL" id="FRDI01000011">
    <property type="protein sequence ID" value="SHN69027.1"/>
    <property type="molecule type" value="Genomic_DNA"/>
</dbReference>
<evidence type="ECO:0000259" key="1">
    <source>
        <dbReference type="Pfam" id="PF00534"/>
    </source>
</evidence>
<dbReference type="SUPFAM" id="SSF53756">
    <property type="entry name" value="UDP-Glycosyltransferase/glycogen phosphorylase"/>
    <property type="match status" value="1"/>
</dbReference>
<dbReference type="InterPro" id="IPR001296">
    <property type="entry name" value="Glyco_trans_1"/>
</dbReference>
<dbReference type="PANTHER" id="PTHR12526:SF630">
    <property type="entry name" value="GLYCOSYLTRANSFERASE"/>
    <property type="match status" value="1"/>
</dbReference>
<feature type="domain" description="Glycosyltransferase subfamily 4-like N-terminal" evidence="2">
    <location>
        <begin position="13"/>
        <end position="158"/>
    </location>
</feature>
<sequence>MHIIIFSSSTNRSGGTRQAAYQAKALTELGHNVVFLIPETSQMWNETGETYWKKLPTDPKKWRNVIESYFPDNEPAIVHAFHNKAVKLASWWGLFWRKKKVICVSHRGVIFRPNNPLPYLSPGLAMVIPNSLACVKKLNWHCPKNKIHFVQNGIPLERLTPSKSIEEIKTEFAIKPSEFLFCSIGNNTPVKGGDILLEAFAKAKLANTKLILIGFSREKYLPIAQKLEIEDKCIFVGHQENVSNYLQVSDAFIFPSRGMDSSPNTLLEAICMGLPIVACSVGGVPEIIDGNGLITPIEDTSALAKALITLRNDPELCAKFAQRSKELRERFDIKTRAKSLEKIYQNLISRLK</sequence>
<proteinExistence type="predicted"/>
<keyword evidence="3" id="KW-0808">Transferase</keyword>
<reference evidence="3 4" key="1">
    <citation type="submission" date="2016-12" db="EMBL/GenBank/DDBJ databases">
        <authorList>
            <person name="Song W.-J."/>
            <person name="Kurnit D.M."/>
        </authorList>
    </citation>
    <scope>NUCLEOTIDE SEQUENCE [LARGE SCALE GENOMIC DNA]</scope>
    <source>
        <strain evidence="3 4">DSM 11393</strain>
    </source>
</reference>
<gene>
    <name evidence="3" type="ORF">SAMN02745728_01896</name>
</gene>
<dbReference type="RefSeq" id="WP_072697585.1">
    <property type="nucleotide sequence ID" value="NZ_FRDI01000011.1"/>
</dbReference>
<accession>A0A1M7TEB7</accession>
<evidence type="ECO:0000313" key="3">
    <source>
        <dbReference type="EMBL" id="SHN69027.1"/>
    </source>
</evidence>
<dbReference type="GO" id="GO:0016757">
    <property type="term" value="F:glycosyltransferase activity"/>
    <property type="evidence" value="ECO:0007669"/>
    <property type="project" value="InterPro"/>
</dbReference>
<dbReference type="AlphaFoldDB" id="A0A1M7TEB7"/>
<evidence type="ECO:0000259" key="2">
    <source>
        <dbReference type="Pfam" id="PF13439"/>
    </source>
</evidence>